<dbReference type="AlphaFoldDB" id="A0A7J9AUV3"/>
<comment type="caution">
    <text evidence="1">The sequence shown here is derived from an EMBL/GenBank/DDBJ whole genome shotgun (WGS) entry which is preliminary data.</text>
</comment>
<protein>
    <submittedName>
        <fullName evidence="1">Uncharacterized protein</fullName>
    </submittedName>
</protein>
<name>A0A7J9AUV3_9ROSI</name>
<feature type="non-terminal residue" evidence="1">
    <location>
        <position position="28"/>
    </location>
</feature>
<keyword evidence="2" id="KW-1185">Reference proteome</keyword>
<proteinExistence type="predicted"/>
<accession>A0A7J9AUV3</accession>
<sequence>MVKAFRERRDFLVKSFGELEGVKISEPQ</sequence>
<dbReference type="InterPro" id="IPR015422">
    <property type="entry name" value="PyrdxlP-dep_Trfase_small"/>
</dbReference>
<gene>
    <name evidence="1" type="ORF">Golax_000241</name>
</gene>
<dbReference type="Gene3D" id="3.90.1150.10">
    <property type="entry name" value="Aspartate Aminotransferase, domain 1"/>
    <property type="match status" value="1"/>
</dbReference>
<reference evidence="1 2" key="1">
    <citation type="journal article" date="2019" name="Genome Biol. Evol.">
        <title>Insights into the evolution of the New World diploid cottons (Gossypium, subgenus Houzingenia) based on genome sequencing.</title>
        <authorList>
            <person name="Grover C.E."/>
            <person name="Arick M.A. 2nd"/>
            <person name="Thrash A."/>
            <person name="Conover J.L."/>
            <person name="Sanders W.S."/>
            <person name="Peterson D.G."/>
            <person name="Frelichowski J.E."/>
            <person name="Scheffler J.A."/>
            <person name="Scheffler B.E."/>
            <person name="Wendel J.F."/>
        </authorList>
    </citation>
    <scope>NUCLEOTIDE SEQUENCE [LARGE SCALE GENOMIC DNA]</scope>
    <source>
        <strain evidence="1">4</strain>
        <tissue evidence="1">Leaf</tissue>
    </source>
</reference>
<dbReference type="EMBL" id="JABEZV010000013">
    <property type="protein sequence ID" value="MBA0727229.1"/>
    <property type="molecule type" value="Genomic_DNA"/>
</dbReference>
<evidence type="ECO:0000313" key="1">
    <source>
        <dbReference type="EMBL" id="MBA0727229.1"/>
    </source>
</evidence>
<organism evidence="1 2">
    <name type="scientific">Gossypium laxum</name>
    <dbReference type="NCBI Taxonomy" id="34288"/>
    <lineage>
        <taxon>Eukaryota</taxon>
        <taxon>Viridiplantae</taxon>
        <taxon>Streptophyta</taxon>
        <taxon>Embryophyta</taxon>
        <taxon>Tracheophyta</taxon>
        <taxon>Spermatophyta</taxon>
        <taxon>Magnoliopsida</taxon>
        <taxon>eudicotyledons</taxon>
        <taxon>Gunneridae</taxon>
        <taxon>Pentapetalae</taxon>
        <taxon>rosids</taxon>
        <taxon>malvids</taxon>
        <taxon>Malvales</taxon>
        <taxon>Malvaceae</taxon>
        <taxon>Malvoideae</taxon>
        <taxon>Gossypium</taxon>
    </lineage>
</organism>
<evidence type="ECO:0000313" key="2">
    <source>
        <dbReference type="Proteomes" id="UP000593574"/>
    </source>
</evidence>
<dbReference type="Proteomes" id="UP000593574">
    <property type="component" value="Unassembled WGS sequence"/>
</dbReference>